<keyword evidence="1" id="KW-0472">Membrane</keyword>
<accession>A0ABQ9I3T3</accession>
<evidence type="ECO:0000256" key="1">
    <source>
        <dbReference type="SAM" id="Phobius"/>
    </source>
</evidence>
<proteinExistence type="predicted"/>
<name>A0ABQ9I3T3_9NEOP</name>
<sequence length="173" mass="19752">MHNALKPNATNQHSKPRKRQYIQTRLHKCIMKHIVHAVSDTGYWLYNYAFTCIVYTVSTSICWFVITAICYSNYSTSEQRPSYTTDTPSASYTDIILSLQQNVVLEKKSENYTNTATITAENNSDTNCEHCKSHSKTDAILSEVLQKLGKLDEIVEQLQTRTTFENSVNAVKE</sequence>
<keyword evidence="3" id="KW-1185">Reference proteome</keyword>
<organism evidence="2 3">
    <name type="scientific">Dryococelus australis</name>
    <dbReference type="NCBI Taxonomy" id="614101"/>
    <lineage>
        <taxon>Eukaryota</taxon>
        <taxon>Metazoa</taxon>
        <taxon>Ecdysozoa</taxon>
        <taxon>Arthropoda</taxon>
        <taxon>Hexapoda</taxon>
        <taxon>Insecta</taxon>
        <taxon>Pterygota</taxon>
        <taxon>Neoptera</taxon>
        <taxon>Polyneoptera</taxon>
        <taxon>Phasmatodea</taxon>
        <taxon>Verophasmatodea</taxon>
        <taxon>Anareolatae</taxon>
        <taxon>Phasmatidae</taxon>
        <taxon>Eurycanthinae</taxon>
        <taxon>Dryococelus</taxon>
    </lineage>
</organism>
<comment type="caution">
    <text evidence="2">The sequence shown here is derived from an EMBL/GenBank/DDBJ whole genome shotgun (WGS) entry which is preliminary data.</text>
</comment>
<evidence type="ECO:0000313" key="2">
    <source>
        <dbReference type="EMBL" id="KAJ8891305.1"/>
    </source>
</evidence>
<gene>
    <name evidence="2" type="ORF">PR048_010821</name>
</gene>
<keyword evidence="1" id="KW-1133">Transmembrane helix</keyword>
<feature type="transmembrane region" description="Helical" evidence="1">
    <location>
        <begin position="48"/>
        <end position="71"/>
    </location>
</feature>
<evidence type="ECO:0000313" key="3">
    <source>
        <dbReference type="Proteomes" id="UP001159363"/>
    </source>
</evidence>
<protein>
    <submittedName>
        <fullName evidence="2">Uncharacterized protein</fullName>
    </submittedName>
</protein>
<dbReference type="Proteomes" id="UP001159363">
    <property type="component" value="Chromosome 3"/>
</dbReference>
<reference evidence="2 3" key="1">
    <citation type="submission" date="2023-02" db="EMBL/GenBank/DDBJ databases">
        <title>LHISI_Scaffold_Assembly.</title>
        <authorList>
            <person name="Stuart O.P."/>
            <person name="Cleave R."/>
            <person name="Magrath M.J.L."/>
            <person name="Mikheyev A.S."/>
        </authorList>
    </citation>
    <scope>NUCLEOTIDE SEQUENCE [LARGE SCALE GENOMIC DNA]</scope>
    <source>
        <strain evidence="2">Daus_M_001</strain>
        <tissue evidence="2">Leg muscle</tissue>
    </source>
</reference>
<keyword evidence="1" id="KW-0812">Transmembrane</keyword>
<dbReference type="EMBL" id="JARBHB010000003">
    <property type="protein sequence ID" value="KAJ8891305.1"/>
    <property type="molecule type" value="Genomic_DNA"/>
</dbReference>